<name>A0A1G2PJE6_9BACT</name>
<dbReference type="Gene3D" id="3.90.550.10">
    <property type="entry name" value="Spore Coat Polysaccharide Biosynthesis Protein SpsA, Chain A"/>
    <property type="match status" value="1"/>
</dbReference>
<dbReference type="EMBL" id="MHSS01000014">
    <property type="protein sequence ID" value="OHA47752.1"/>
    <property type="molecule type" value="Genomic_DNA"/>
</dbReference>
<evidence type="ECO:0000313" key="2">
    <source>
        <dbReference type="EMBL" id="OHA47752.1"/>
    </source>
</evidence>
<evidence type="ECO:0000259" key="1">
    <source>
        <dbReference type="Pfam" id="PF00483"/>
    </source>
</evidence>
<dbReference type="STRING" id="1802362.A2806_01495"/>
<dbReference type="AlphaFoldDB" id="A0A1G2PJE6"/>
<dbReference type="InterPro" id="IPR029044">
    <property type="entry name" value="Nucleotide-diphossugar_trans"/>
</dbReference>
<dbReference type="Proteomes" id="UP000177629">
    <property type="component" value="Unassembled WGS sequence"/>
</dbReference>
<comment type="caution">
    <text evidence="2">The sequence shown here is derived from an EMBL/GenBank/DDBJ whole genome shotgun (WGS) entry which is preliminary data.</text>
</comment>
<accession>A0A1G2PJE6</accession>
<protein>
    <recommendedName>
        <fullName evidence="1">Nucleotidyl transferase domain-containing protein</fullName>
    </recommendedName>
</protein>
<gene>
    <name evidence="2" type="ORF">A2806_01495</name>
</gene>
<dbReference type="InterPro" id="IPR050486">
    <property type="entry name" value="Mannose-1P_guanyltransferase"/>
</dbReference>
<dbReference type="SUPFAM" id="SSF53448">
    <property type="entry name" value="Nucleotide-diphospho-sugar transferases"/>
    <property type="match status" value="1"/>
</dbReference>
<dbReference type="Pfam" id="PF00483">
    <property type="entry name" value="NTP_transferase"/>
    <property type="match status" value="1"/>
</dbReference>
<evidence type="ECO:0000313" key="3">
    <source>
        <dbReference type="Proteomes" id="UP000177629"/>
    </source>
</evidence>
<reference evidence="2 3" key="1">
    <citation type="journal article" date="2016" name="Nat. Commun.">
        <title>Thousands of microbial genomes shed light on interconnected biogeochemical processes in an aquifer system.</title>
        <authorList>
            <person name="Anantharaman K."/>
            <person name="Brown C.T."/>
            <person name="Hug L.A."/>
            <person name="Sharon I."/>
            <person name="Castelle C.J."/>
            <person name="Probst A.J."/>
            <person name="Thomas B.C."/>
            <person name="Singh A."/>
            <person name="Wilkins M.J."/>
            <person name="Karaoz U."/>
            <person name="Brodie E.L."/>
            <person name="Williams K.H."/>
            <person name="Hubbard S.S."/>
            <person name="Banfield J.F."/>
        </authorList>
    </citation>
    <scope>NUCLEOTIDE SEQUENCE [LARGE SCALE GENOMIC DNA]</scope>
</reference>
<dbReference type="CDD" id="cd04181">
    <property type="entry name" value="NTP_transferase"/>
    <property type="match status" value="1"/>
</dbReference>
<proteinExistence type="predicted"/>
<sequence length="234" mass="27087">MKALILAGGKGTRLYPVTLETPKPLLTVRKKPIINYLVELFLEQGMHDIGVMINTEHKDDFAWWYKRWWDDYPIRFFEETEPMGTFGGIVGAAHWLRADPAFFVTNGDELKRVDLKAMRTFHDEHQGPATIALVEVPRPQDYGVAVMDGMRIKDFLEKPQNPPSKLVSSGLYLFTPEIFDYYNFSTFKPAMVEQDLFPKLAEEGRLYGFPYEGAWHDCGTFERWNEAIKNWPEG</sequence>
<organism evidence="2 3">
    <name type="scientific">Candidatus Terrybacteria bacterium RIFCSPHIGHO2_01_FULL_48_17</name>
    <dbReference type="NCBI Taxonomy" id="1802362"/>
    <lineage>
        <taxon>Bacteria</taxon>
        <taxon>Candidatus Terryibacteriota</taxon>
    </lineage>
</organism>
<dbReference type="InterPro" id="IPR005835">
    <property type="entry name" value="NTP_transferase_dom"/>
</dbReference>
<dbReference type="PANTHER" id="PTHR22572">
    <property type="entry name" value="SUGAR-1-PHOSPHATE GUANYL TRANSFERASE"/>
    <property type="match status" value="1"/>
</dbReference>
<feature type="domain" description="Nucleotidyl transferase" evidence="1">
    <location>
        <begin position="2"/>
        <end position="229"/>
    </location>
</feature>